<organism evidence="1 2">
    <name type="scientific">Lachnospira eligens</name>
    <dbReference type="NCBI Taxonomy" id="39485"/>
    <lineage>
        <taxon>Bacteria</taxon>
        <taxon>Bacillati</taxon>
        <taxon>Bacillota</taxon>
        <taxon>Clostridia</taxon>
        <taxon>Lachnospirales</taxon>
        <taxon>Lachnospiraceae</taxon>
        <taxon>Lachnospira</taxon>
    </lineage>
</organism>
<evidence type="ECO:0000313" key="1">
    <source>
        <dbReference type="EMBL" id="CUQ80385.1"/>
    </source>
</evidence>
<reference evidence="1 2" key="1">
    <citation type="submission" date="2015-09" db="EMBL/GenBank/DDBJ databases">
        <authorList>
            <consortium name="Pathogen Informatics"/>
        </authorList>
    </citation>
    <scope>NUCLEOTIDE SEQUENCE [LARGE SCALE GENOMIC DNA]</scope>
    <source>
        <strain evidence="1 2">2789STDY5834878</strain>
    </source>
</reference>
<dbReference type="AlphaFoldDB" id="A0A174YZ06"/>
<sequence length="119" mass="13884">MTENREKAIKRTKNLAYWFMGEMLKEEERGEKEKEAFEKAKEAGELVVMISTAENNARVMKSCMKEAREAAEFLRDEKNDVEEWQLAGINAMFDQCNKENMVPYDMPTAIKGLLCMQYQ</sequence>
<dbReference type="EMBL" id="CZBV01000001">
    <property type="protein sequence ID" value="CUQ80385.1"/>
    <property type="molecule type" value="Genomic_DNA"/>
</dbReference>
<evidence type="ECO:0000313" key="2">
    <source>
        <dbReference type="Proteomes" id="UP000095780"/>
    </source>
</evidence>
<gene>
    <name evidence="1" type="ORF">ERS852492_00484</name>
</gene>
<name>A0A174YZ06_9FIRM</name>
<dbReference type="Proteomes" id="UP000095780">
    <property type="component" value="Unassembled WGS sequence"/>
</dbReference>
<accession>A0A174YZ06</accession>
<protein>
    <submittedName>
        <fullName evidence="1">Uncharacterized protein</fullName>
    </submittedName>
</protein>
<dbReference type="RefSeq" id="WP_055285921.1">
    <property type="nucleotide sequence ID" value="NZ_CABIXW010000001.1"/>
</dbReference>
<proteinExistence type="predicted"/>